<dbReference type="Gene3D" id="2.10.70.10">
    <property type="entry name" value="Complement Module, domain 1"/>
    <property type="match status" value="1"/>
</dbReference>
<proteinExistence type="predicted"/>
<keyword evidence="3" id="KW-1185">Reference proteome</keyword>
<dbReference type="KEGG" id="mff:MFFC18_12620"/>
<reference evidence="2 3" key="1">
    <citation type="submission" date="2019-08" db="EMBL/GenBank/DDBJ databases">
        <title>Deep-cultivation of Planctomycetes and their phenomic and genomic characterization uncovers novel biology.</title>
        <authorList>
            <person name="Wiegand S."/>
            <person name="Jogler M."/>
            <person name="Boedeker C."/>
            <person name="Pinto D."/>
            <person name="Vollmers J."/>
            <person name="Rivas-Marin E."/>
            <person name="Kohn T."/>
            <person name="Peeters S.H."/>
            <person name="Heuer A."/>
            <person name="Rast P."/>
            <person name="Oberbeckmann S."/>
            <person name="Bunk B."/>
            <person name="Jeske O."/>
            <person name="Meyerdierks A."/>
            <person name="Storesund J.E."/>
            <person name="Kallscheuer N."/>
            <person name="Luecker S."/>
            <person name="Lage O.M."/>
            <person name="Pohl T."/>
            <person name="Merkel B.J."/>
            <person name="Hornburger P."/>
            <person name="Mueller R.-W."/>
            <person name="Bruemmer F."/>
            <person name="Labrenz M."/>
            <person name="Spormann A.M."/>
            <person name="Op den Camp H."/>
            <person name="Overmann J."/>
            <person name="Amann R."/>
            <person name="Jetten M.S.M."/>
            <person name="Mascher T."/>
            <person name="Medema M.H."/>
            <person name="Devos D.P."/>
            <person name="Kaster A.-K."/>
            <person name="Ovreas L."/>
            <person name="Rohde M."/>
            <person name="Galperin M.Y."/>
            <person name="Jogler C."/>
        </authorList>
    </citation>
    <scope>NUCLEOTIDE SEQUENCE [LARGE SCALE GENOMIC DNA]</scope>
    <source>
        <strain evidence="2 3">FC18</strain>
    </source>
</reference>
<dbReference type="Pfam" id="PF10636">
    <property type="entry name" value="hemP"/>
    <property type="match status" value="1"/>
</dbReference>
<dbReference type="InterPro" id="IPR019600">
    <property type="entry name" value="Hemin_uptake_protein_HemP"/>
</dbReference>
<sequence length="70" mass="7927">MPNDPQNEPQSDALPEHDFGGKSAGSMADRMPKIIPFEQLARCGEEIWIECGGQIYRLRRTRQGKLILTK</sequence>
<feature type="compositionally biased region" description="Polar residues" evidence="1">
    <location>
        <begin position="1"/>
        <end position="10"/>
    </location>
</feature>
<accession>A0A5B9PA79</accession>
<feature type="region of interest" description="Disordered" evidence="1">
    <location>
        <begin position="1"/>
        <end position="30"/>
    </location>
</feature>
<dbReference type="Proteomes" id="UP000322214">
    <property type="component" value="Chromosome"/>
</dbReference>
<name>A0A5B9PA79_9BACT</name>
<evidence type="ECO:0000256" key="1">
    <source>
        <dbReference type="SAM" id="MobiDB-lite"/>
    </source>
</evidence>
<dbReference type="EMBL" id="CP042912">
    <property type="protein sequence ID" value="QEG21406.1"/>
    <property type="molecule type" value="Genomic_DNA"/>
</dbReference>
<dbReference type="STRING" id="980251.GCA_001642875_01613"/>
<gene>
    <name evidence="2" type="ORF">MFFC18_12620</name>
</gene>
<dbReference type="RefSeq" id="WP_168211074.1">
    <property type="nucleotide sequence ID" value="NZ_CP042912.1"/>
</dbReference>
<protein>
    <submittedName>
        <fullName evidence="2">Hemin uptake protein hemP</fullName>
    </submittedName>
</protein>
<organism evidence="2 3">
    <name type="scientific">Mariniblastus fucicola</name>
    <dbReference type="NCBI Taxonomy" id="980251"/>
    <lineage>
        <taxon>Bacteria</taxon>
        <taxon>Pseudomonadati</taxon>
        <taxon>Planctomycetota</taxon>
        <taxon>Planctomycetia</taxon>
        <taxon>Pirellulales</taxon>
        <taxon>Pirellulaceae</taxon>
        <taxon>Mariniblastus</taxon>
    </lineage>
</organism>
<dbReference type="AlphaFoldDB" id="A0A5B9PA79"/>
<evidence type="ECO:0000313" key="3">
    <source>
        <dbReference type="Proteomes" id="UP000322214"/>
    </source>
</evidence>
<evidence type="ECO:0000313" key="2">
    <source>
        <dbReference type="EMBL" id="QEG21406.1"/>
    </source>
</evidence>